<dbReference type="Proteomes" id="UP001295794">
    <property type="component" value="Unassembled WGS sequence"/>
</dbReference>
<reference evidence="7" key="1">
    <citation type="submission" date="2023-11" db="EMBL/GenBank/DDBJ databases">
        <authorList>
            <person name="De Vega J J."/>
            <person name="De Vega J J."/>
        </authorList>
    </citation>
    <scope>NUCLEOTIDE SEQUENCE</scope>
</reference>
<dbReference type="InterPro" id="IPR013949">
    <property type="entry name" value="Utp6"/>
</dbReference>
<dbReference type="Pfam" id="PF08640">
    <property type="entry name" value="U3_assoc_6"/>
    <property type="match status" value="1"/>
</dbReference>
<sequence length="410" mass="46702">MERVHFQQEQMIPELKDLVEKGLFTKEETRSILKKRTQFESALVRRVAKKSDFLRYLEYEMGLEALRRRRLQRLKVQPKSSISDYALVRRQFHVFERALKRFKSDIGLWVQYIQLAQREGAHTLASRVTARAIQLHPTVGSLYVLAAELEMERGSPSAARSMLQRGTRVCRGKDGVEVWIGWVRMEMRFVEALRRRWNVLGLEDGGQGTAAEMPMEEREHVGPETEHAAEAVGAELAHDSSRQARAAILNGEIVRGVIDSAVEAVTTTEMFEMLIEATRETNDASSPIAGRLLEQVYELLRTKRPCDPTTLRLLGDRFLQILDTLEGEDLVDQLQKTNESLLELCGQSSFPKGSEAPTEKLLDQYGHFADTVWARLIDDSLKMYMSASVLRLLKQHPESPSLASTYAKMQ</sequence>
<dbReference type="InterPro" id="IPR011990">
    <property type="entry name" value="TPR-like_helical_dom_sf"/>
</dbReference>
<dbReference type="EMBL" id="CAVNYO010000444">
    <property type="protein sequence ID" value="CAK5281346.1"/>
    <property type="molecule type" value="Genomic_DNA"/>
</dbReference>
<gene>
    <name evidence="7" type="ORF">MYCIT1_LOCUS32399</name>
</gene>
<feature type="domain" description="U3 small nucleolar RNA-associated protein 6 N-terminal" evidence="6">
    <location>
        <begin position="9"/>
        <end position="90"/>
    </location>
</feature>
<dbReference type="InterPro" id="IPR055347">
    <property type="entry name" value="UTP6_N"/>
</dbReference>
<proteinExistence type="inferred from homology"/>
<dbReference type="GO" id="GO:0000462">
    <property type="term" value="P:maturation of SSU-rRNA from tricistronic rRNA transcript (SSU-rRNA, 5.8S rRNA, LSU-rRNA)"/>
    <property type="evidence" value="ECO:0007669"/>
    <property type="project" value="InterPro"/>
</dbReference>
<dbReference type="GO" id="GO:0034388">
    <property type="term" value="C:Pwp2p-containing subcomplex of 90S preribosome"/>
    <property type="evidence" value="ECO:0007669"/>
    <property type="project" value="TreeGrafter"/>
</dbReference>
<dbReference type="AlphaFoldDB" id="A0AAD2HSH4"/>
<keyword evidence="3" id="KW-0698">rRNA processing</keyword>
<organism evidence="7 8">
    <name type="scientific">Mycena citricolor</name>
    <dbReference type="NCBI Taxonomy" id="2018698"/>
    <lineage>
        <taxon>Eukaryota</taxon>
        <taxon>Fungi</taxon>
        <taxon>Dikarya</taxon>
        <taxon>Basidiomycota</taxon>
        <taxon>Agaricomycotina</taxon>
        <taxon>Agaricomycetes</taxon>
        <taxon>Agaricomycetidae</taxon>
        <taxon>Agaricales</taxon>
        <taxon>Marasmiineae</taxon>
        <taxon>Mycenaceae</taxon>
        <taxon>Mycena</taxon>
    </lineage>
</organism>
<dbReference type="InterPro" id="IPR003107">
    <property type="entry name" value="HAT"/>
</dbReference>
<protein>
    <recommendedName>
        <fullName evidence="6">U3 small nucleolar RNA-associated protein 6 N-terminal domain-containing protein</fullName>
    </recommendedName>
</protein>
<dbReference type="GO" id="GO:0030515">
    <property type="term" value="F:snoRNA binding"/>
    <property type="evidence" value="ECO:0007669"/>
    <property type="project" value="InterPro"/>
</dbReference>
<dbReference type="SUPFAM" id="SSF48452">
    <property type="entry name" value="TPR-like"/>
    <property type="match status" value="1"/>
</dbReference>
<dbReference type="SMART" id="SM00386">
    <property type="entry name" value="HAT"/>
    <property type="match status" value="4"/>
</dbReference>
<evidence type="ECO:0000256" key="5">
    <source>
        <dbReference type="ARBA" id="ARBA00023242"/>
    </source>
</evidence>
<comment type="similarity">
    <text evidence="2">Belongs to the UTP6 family.</text>
</comment>
<dbReference type="PANTHER" id="PTHR23271">
    <property type="entry name" value="HEPATOCELLULAR CARCINOMA-ASSOCIATED ANTIGEN 66"/>
    <property type="match status" value="1"/>
</dbReference>
<keyword evidence="4" id="KW-0677">Repeat</keyword>
<evidence type="ECO:0000313" key="7">
    <source>
        <dbReference type="EMBL" id="CAK5281346.1"/>
    </source>
</evidence>
<evidence type="ECO:0000313" key="8">
    <source>
        <dbReference type="Proteomes" id="UP001295794"/>
    </source>
</evidence>
<evidence type="ECO:0000256" key="4">
    <source>
        <dbReference type="ARBA" id="ARBA00022737"/>
    </source>
</evidence>
<evidence type="ECO:0000259" key="6">
    <source>
        <dbReference type="Pfam" id="PF08640"/>
    </source>
</evidence>
<keyword evidence="8" id="KW-1185">Reference proteome</keyword>
<evidence type="ECO:0000256" key="2">
    <source>
        <dbReference type="ARBA" id="ARBA00010734"/>
    </source>
</evidence>
<comment type="subcellular location">
    <subcellularLocation>
        <location evidence="1">Nucleus</location>
        <location evidence="1">Nucleolus</location>
    </subcellularLocation>
</comment>
<name>A0AAD2HSH4_9AGAR</name>
<comment type="caution">
    <text evidence="7">The sequence shown here is derived from an EMBL/GenBank/DDBJ whole genome shotgun (WGS) entry which is preliminary data.</text>
</comment>
<accession>A0AAD2HSH4</accession>
<evidence type="ECO:0000256" key="3">
    <source>
        <dbReference type="ARBA" id="ARBA00022552"/>
    </source>
</evidence>
<keyword evidence="5" id="KW-0539">Nucleus</keyword>
<dbReference type="GO" id="GO:0032040">
    <property type="term" value="C:small-subunit processome"/>
    <property type="evidence" value="ECO:0007669"/>
    <property type="project" value="TreeGrafter"/>
</dbReference>
<dbReference type="Gene3D" id="1.25.40.10">
    <property type="entry name" value="Tetratricopeptide repeat domain"/>
    <property type="match status" value="1"/>
</dbReference>
<dbReference type="PANTHER" id="PTHR23271:SF1">
    <property type="entry name" value="U3 SMALL NUCLEOLAR RNA-ASSOCIATED PROTEIN 6 HOMOLOG"/>
    <property type="match status" value="1"/>
</dbReference>
<evidence type="ECO:0000256" key="1">
    <source>
        <dbReference type="ARBA" id="ARBA00004604"/>
    </source>
</evidence>